<dbReference type="GO" id="GO:0009368">
    <property type="term" value="C:endopeptidase Clp complex"/>
    <property type="evidence" value="ECO:0007669"/>
    <property type="project" value="TreeGrafter"/>
</dbReference>
<accession>A0A380WB18</accession>
<dbReference type="Pfam" id="PF00574">
    <property type="entry name" value="CLP_protease"/>
    <property type="match status" value="1"/>
</dbReference>
<sequence>MSQWFSMAKASAGGAANINIYSEIGEYGLSAKDFNESLFALGRPSQLNISISSNGGDVSQGFAIYNMLARHSAKKVVTIEGIAASMASVIAMAGDEIVMPSNSMLMIHNPWGGVVGDADEVDSFGEALRKMQDQIADVYAKRSGASKAKIVELMDAESWLTAQEAVDLGLADRVSDAVRMAALIDTGKFKNTPNSIKEMTANWKPRSWDDMRIKAFQRWNASCKAA</sequence>
<reference evidence="7 8" key="1">
    <citation type="submission" date="2018-06" db="EMBL/GenBank/DDBJ databases">
        <authorList>
            <consortium name="Pathogen Informatics"/>
            <person name="Doyle S."/>
        </authorList>
    </citation>
    <scope>NUCLEOTIDE SEQUENCE [LARGE SCALE GENOMIC DNA]</scope>
    <source>
        <strain evidence="7 8">NCTC12722</strain>
    </source>
</reference>
<dbReference type="SUPFAM" id="SSF52096">
    <property type="entry name" value="ClpP/crotonase"/>
    <property type="match status" value="1"/>
</dbReference>
<dbReference type="Proteomes" id="UP000254343">
    <property type="component" value="Unassembled WGS sequence"/>
</dbReference>
<keyword evidence="5" id="KW-0720">Serine protease</keyword>
<dbReference type="AlphaFoldDB" id="A0A380WB18"/>
<dbReference type="GO" id="GO:0006515">
    <property type="term" value="P:protein quality control for misfolded or incompletely synthesized proteins"/>
    <property type="evidence" value="ECO:0007669"/>
    <property type="project" value="TreeGrafter"/>
</dbReference>
<dbReference type="GO" id="GO:0004252">
    <property type="term" value="F:serine-type endopeptidase activity"/>
    <property type="evidence" value="ECO:0007669"/>
    <property type="project" value="InterPro"/>
</dbReference>
<evidence type="ECO:0000313" key="8">
    <source>
        <dbReference type="Proteomes" id="UP000254343"/>
    </source>
</evidence>
<dbReference type="PANTHER" id="PTHR10381:SF70">
    <property type="entry name" value="ATP-DEPENDENT CLP PROTEASE PROTEOLYTIC SUBUNIT"/>
    <property type="match status" value="1"/>
</dbReference>
<name>A0A380WB18_AFIFE</name>
<dbReference type="InterPro" id="IPR029045">
    <property type="entry name" value="ClpP/crotonase-like_dom_sf"/>
</dbReference>
<evidence type="ECO:0000256" key="3">
    <source>
        <dbReference type="ARBA" id="ARBA00022670"/>
    </source>
</evidence>
<dbReference type="Gene3D" id="3.90.226.10">
    <property type="entry name" value="2-enoyl-CoA Hydratase, Chain A, domain 1"/>
    <property type="match status" value="1"/>
</dbReference>
<proteinExistence type="inferred from homology"/>
<dbReference type="InterPro" id="IPR023562">
    <property type="entry name" value="ClpP/TepA"/>
</dbReference>
<keyword evidence="3 7" id="KW-0645">Protease</keyword>
<evidence type="ECO:0000256" key="6">
    <source>
        <dbReference type="RuleBase" id="RU003567"/>
    </source>
</evidence>
<protein>
    <recommendedName>
        <fullName evidence="6">ATP-dependent Clp protease proteolytic subunit</fullName>
    </recommendedName>
</protein>
<dbReference type="CDD" id="cd07016">
    <property type="entry name" value="S14_ClpP_1"/>
    <property type="match status" value="1"/>
</dbReference>
<dbReference type="EMBL" id="UIGB01000001">
    <property type="protein sequence ID" value="SUU86151.1"/>
    <property type="molecule type" value="Genomic_DNA"/>
</dbReference>
<comment type="similarity">
    <text evidence="1 6">Belongs to the peptidase S14 family.</text>
</comment>
<dbReference type="GO" id="GO:0051117">
    <property type="term" value="F:ATPase binding"/>
    <property type="evidence" value="ECO:0007669"/>
    <property type="project" value="TreeGrafter"/>
</dbReference>
<dbReference type="PANTHER" id="PTHR10381">
    <property type="entry name" value="ATP-DEPENDENT CLP PROTEASE PROTEOLYTIC SUBUNIT"/>
    <property type="match status" value="1"/>
</dbReference>
<keyword evidence="4 7" id="KW-0378">Hydrolase</keyword>
<dbReference type="GO" id="GO:0004176">
    <property type="term" value="F:ATP-dependent peptidase activity"/>
    <property type="evidence" value="ECO:0007669"/>
    <property type="project" value="InterPro"/>
</dbReference>
<evidence type="ECO:0000256" key="2">
    <source>
        <dbReference type="ARBA" id="ARBA00022490"/>
    </source>
</evidence>
<gene>
    <name evidence="7" type="primary">clpP_3</name>
    <name evidence="7" type="ORF">NCTC12722_03373</name>
</gene>
<evidence type="ECO:0000256" key="1">
    <source>
        <dbReference type="ARBA" id="ARBA00007039"/>
    </source>
</evidence>
<evidence type="ECO:0000256" key="5">
    <source>
        <dbReference type="ARBA" id="ARBA00022825"/>
    </source>
</evidence>
<dbReference type="NCBIfam" id="NF045542">
    <property type="entry name" value="Clp_rel_HeadMat"/>
    <property type="match status" value="1"/>
</dbReference>
<evidence type="ECO:0000313" key="7">
    <source>
        <dbReference type="EMBL" id="SUU86151.1"/>
    </source>
</evidence>
<dbReference type="InterPro" id="IPR001907">
    <property type="entry name" value="ClpP"/>
</dbReference>
<evidence type="ECO:0000256" key="4">
    <source>
        <dbReference type="ARBA" id="ARBA00022801"/>
    </source>
</evidence>
<dbReference type="PRINTS" id="PR00127">
    <property type="entry name" value="CLPPROTEASEP"/>
</dbReference>
<organism evidence="7 8">
    <name type="scientific">Afipia felis</name>
    <name type="common">Cat scratch disease bacillus</name>
    <dbReference type="NCBI Taxonomy" id="1035"/>
    <lineage>
        <taxon>Bacteria</taxon>
        <taxon>Pseudomonadati</taxon>
        <taxon>Pseudomonadota</taxon>
        <taxon>Alphaproteobacteria</taxon>
        <taxon>Hyphomicrobiales</taxon>
        <taxon>Nitrobacteraceae</taxon>
        <taxon>Afipia</taxon>
    </lineage>
</organism>
<keyword evidence="2" id="KW-0963">Cytoplasm</keyword>